<sequence>MATEDSIDGIQLEESSYKMKTEDLKGIKTTEIDADDPLIILDSHNLLTALSSPTLHKMVLIWLIQEQCVLLNKLHFTVCFMWVLGHLGIHENEMQVCEIEFHTGVLKPLLSFLVLYPILNGEIFRCWEQAWENYTLLLILYIPVYFRHILSEGYQHHCSSHSLVATSFCLLSGHIASLFHLYLLCICPSPYTLLCLLWS</sequence>
<keyword evidence="2" id="KW-1185">Reference proteome</keyword>
<evidence type="ECO:0000313" key="2">
    <source>
        <dbReference type="Proteomes" id="UP001159363"/>
    </source>
</evidence>
<evidence type="ECO:0000313" key="1">
    <source>
        <dbReference type="EMBL" id="KAJ8888138.1"/>
    </source>
</evidence>
<gene>
    <name evidence="1" type="ORF">PR048_007625</name>
</gene>
<comment type="caution">
    <text evidence="1">The sequence shown here is derived from an EMBL/GenBank/DDBJ whole genome shotgun (WGS) entry which is preliminary data.</text>
</comment>
<protein>
    <submittedName>
        <fullName evidence="1">Uncharacterized protein</fullName>
    </submittedName>
</protein>
<dbReference type="Proteomes" id="UP001159363">
    <property type="component" value="Chromosome 3"/>
</dbReference>
<reference evidence="1 2" key="1">
    <citation type="submission" date="2023-02" db="EMBL/GenBank/DDBJ databases">
        <title>LHISI_Scaffold_Assembly.</title>
        <authorList>
            <person name="Stuart O.P."/>
            <person name="Cleave R."/>
            <person name="Magrath M.J.L."/>
            <person name="Mikheyev A.S."/>
        </authorList>
    </citation>
    <scope>NUCLEOTIDE SEQUENCE [LARGE SCALE GENOMIC DNA]</scope>
    <source>
        <strain evidence="1">Daus_M_001</strain>
        <tissue evidence="1">Leg muscle</tissue>
    </source>
</reference>
<dbReference type="EMBL" id="JARBHB010000003">
    <property type="protein sequence ID" value="KAJ8888138.1"/>
    <property type="molecule type" value="Genomic_DNA"/>
</dbReference>
<organism evidence="1 2">
    <name type="scientific">Dryococelus australis</name>
    <dbReference type="NCBI Taxonomy" id="614101"/>
    <lineage>
        <taxon>Eukaryota</taxon>
        <taxon>Metazoa</taxon>
        <taxon>Ecdysozoa</taxon>
        <taxon>Arthropoda</taxon>
        <taxon>Hexapoda</taxon>
        <taxon>Insecta</taxon>
        <taxon>Pterygota</taxon>
        <taxon>Neoptera</taxon>
        <taxon>Polyneoptera</taxon>
        <taxon>Phasmatodea</taxon>
        <taxon>Verophasmatodea</taxon>
        <taxon>Anareolatae</taxon>
        <taxon>Phasmatidae</taxon>
        <taxon>Eurycanthinae</taxon>
        <taxon>Dryococelus</taxon>
    </lineage>
</organism>
<accession>A0ABQ9HUS1</accession>
<name>A0ABQ9HUS1_9NEOP</name>
<proteinExistence type="predicted"/>